<keyword evidence="1" id="KW-0812">Transmembrane</keyword>
<keyword evidence="1" id="KW-0472">Membrane</keyword>
<evidence type="ECO:0000256" key="1">
    <source>
        <dbReference type="SAM" id="Phobius"/>
    </source>
</evidence>
<dbReference type="Proteomes" id="UP000824264">
    <property type="component" value="Unassembled WGS sequence"/>
</dbReference>
<sequence length="129" mass="14182">MRKAVVFAVEMGILLVFCRALLTDFWAGRVPGWLWETLFYGVPGLVAFGLFRWLMVKRRERYSVAQAVAAILLTPVCAGVFSALPGFFAEKPHPFFFPSALAVIMDIAVLTAALALATLSFRGGPRSSR</sequence>
<proteinExistence type="predicted"/>
<keyword evidence="1" id="KW-1133">Transmembrane helix</keyword>
<dbReference type="EMBL" id="DXGI01000040">
    <property type="protein sequence ID" value="HIW77741.1"/>
    <property type="molecule type" value="Genomic_DNA"/>
</dbReference>
<dbReference type="AlphaFoldDB" id="A0A9D1R076"/>
<reference evidence="2" key="2">
    <citation type="submission" date="2021-04" db="EMBL/GenBank/DDBJ databases">
        <authorList>
            <person name="Gilroy R."/>
        </authorList>
    </citation>
    <scope>NUCLEOTIDE SEQUENCE</scope>
    <source>
        <strain evidence="2">ChiSxjej5B17-1746</strain>
    </source>
</reference>
<comment type="caution">
    <text evidence="2">The sequence shown here is derived from an EMBL/GenBank/DDBJ whole genome shotgun (WGS) entry which is preliminary data.</text>
</comment>
<name>A0A9D1R076_9BACT</name>
<organism evidence="2 3">
    <name type="scientific">Candidatus Bilophila faecipullorum</name>
    <dbReference type="NCBI Taxonomy" id="2838482"/>
    <lineage>
        <taxon>Bacteria</taxon>
        <taxon>Pseudomonadati</taxon>
        <taxon>Thermodesulfobacteriota</taxon>
        <taxon>Desulfovibrionia</taxon>
        <taxon>Desulfovibrionales</taxon>
        <taxon>Desulfovibrionaceae</taxon>
        <taxon>Bilophila</taxon>
    </lineage>
</organism>
<feature type="transmembrane region" description="Helical" evidence="1">
    <location>
        <begin position="95"/>
        <end position="119"/>
    </location>
</feature>
<feature type="transmembrane region" description="Helical" evidence="1">
    <location>
        <begin position="37"/>
        <end position="55"/>
    </location>
</feature>
<accession>A0A9D1R076</accession>
<evidence type="ECO:0000313" key="2">
    <source>
        <dbReference type="EMBL" id="HIW77741.1"/>
    </source>
</evidence>
<evidence type="ECO:0000313" key="3">
    <source>
        <dbReference type="Proteomes" id="UP000824264"/>
    </source>
</evidence>
<gene>
    <name evidence="2" type="ORF">H9874_01155</name>
</gene>
<reference evidence="2" key="1">
    <citation type="journal article" date="2021" name="PeerJ">
        <title>Extensive microbial diversity within the chicken gut microbiome revealed by metagenomics and culture.</title>
        <authorList>
            <person name="Gilroy R."/>
            <person name="Ravi A."/>
            <person name="Getino M."/>
            <person name="Pursley I."/>
            <person name="Horton D.L."/>
            <person name="Alikhan N.F."/>
            <person name="Baker D."/>
            <person name="Gharbi K."/>
            <person name="Hall N."/>
            <person name="Watson M."/>
            <person name="Adriaenssens E.M."/>
            <person name="Foster-Nyarko E."/>
            <person name="Jarju S."/>
            <person name="Secka A."/>
            <person name="Antonio M."/>
            <person name="Oren A."/>
            <person name="Chaudhuri R.R."/>
            <person name="La Ragione R."/>
            <person name="Hildebrand F."/>
            <person name="Pallen M.J."/>
        </authorList>
    </citation>
    <scope>NUCLEOTIDE SEQUENCE</scope>
    <source>
        <strain evidence="2">ChiSxjej5B17-1746</strain>
    </source>
</reference>
<protein>
    <submittedName>
        <fullName evidence="2">Uncharacterized protein</fullName>
    </submittedName>
</protein>
<feature type="transmembrane region" description="Helical" evidence="1">
    <location>
        <begin position="67"/>
        <end position="89"/>
    </location>
</feature>